<keyword evidence="7 9" id="KW-1133">Transmembrane helix</keyword>
<comment type="caution">
    <text evidence="12">The sequence shown here is derived from an EMBL/GenBank/DDBJ whole genome shotgun (WGS) entry which is preliminary data.</text>
</comment>
<evidence type="ECO:0000256" key="8">
    <source>
        <dbReference type="ARBA" id="ARBA00023136"/>
    </source>
</evidence>
<gene>
    <name evidence="12" type="ORF">V5J35_002466</name>
</gene>
<keyword evidence="5 9" id="KW-0812">Transmembrane</keyword>
<dbReference type="InterPro" id="IPR027470">
    <property type="entry name" value="Cation_efflux_CTD"/>
</dbReference>
<dbReference type="Gene3D" id="1.20.1510.10">
    <property type="entry name" value="Cation efflux protein transmembrane domain"/>
    <property type="match status" value="1"/>
</dbReference>
<feature type="domain" description="Cation efflux protein transmembrane" evidence="10">
    <location>
        <begin position="28"/>
        <end position="222"/>
    </location>
</feature>
<feature type="domain" description="Cation efflux protein cytoplasmic" evidence="11">
    <location>
        <begin position="227"/>
        <end position="302"/>
    </location>
</feature>
<evidence type="ECO:0000256" key="4">
    <source>
        <dbReference type="ARBA" id="ARBA00022496"/>
    </source>
</evidence>
<keyword evidence="6" id="KW-0406">Ion transport</keyword>
<evidence type="ECO:0000256" key="9">
    <source>
        <dbReference type="SAM" id="Phobius"/>
    </source>
</evidence>
<reference evidence="12 13" key="1">
    <citation type="submission" date="2024-06" db="EMBL/GenBank/DDBJ databases">
        <title>Genomic Encyclopedia of Type Strains, Phase V (KMG-V): Genome sequencing to study the core and pangenomes of soil and plant-associated prokaryotes.</title>
        <authorList>
            <person name="Whitman W."/>
        </authorList>
    </citation>
    <scope>NUCLEOTIDE SEQUENCE [LARGE SCALE GENOMIC DNA]</scope>
    <source>
        <strain evidence="12 13">NE40</strain>
    </source>
</reference>
<comment type="subcellular location">
    <subcellularLocation>
        <location evidence="1">Membrane</location>
        <topology evidence="1">Multi-pass membrane protein</topology>
    </subcellularLocation>
</comment>
<dbReference type="InterPro" id="IPR050291">
    <property type="entry name" value="CDF_Transporter"/>
</dbReference>
<dbReference type="InterPro" id="IPR002524">
    <property type="entry name" value="Cation_efflux"/>
</dbReference>
<dbReference type="SUPFAM" id="SSF161111">
    <property type="entry name" value="Cation efflux protein transmembrane domain-like"/>
    <property type="match status" value="1"/>
</dbReference>
<evidence type="ECO:0000259" key="11">
    <source>
        <dbReference type="Pfam" id="PF16916"/>
    </source>
</evidence>
<accession>A0ABV2SJG7</accession>
<evidence type="ECO:0000313" key="12">
    <source>
        <dbReference type="EMBL" id="MET4757274.1"/>
    </source>
</evidence>
<dbReference type="PANTHER" id="PTHR43840">
    <property type="entry name" value="MITOCHONDRIAL METAL TRANSPORTER 1-RELATED"/>
    <property type="match status" value="1"/>
</dbReference>
<protein>
    <submittedName>
        <fullName evidence="12">Cation diffusion facilitator family transporter</fullName>
    </submittedName>
</protein>
<dbReference type="InterPro" id="IPR036837">
    <property type="entry name" value="Cation_efflux_CTD_sf"/>
</dbReference>
<dbReference type="SUPFAM" id="SSF160240">
    <property type="entry name" value="Cation efflux protein cytoplasmic domain-like"/>
    <property type="match status" value="1"/>
</dbReference>
<dbReference type="Pfam" id="PF16916">
    <property type="entry name" value="ZT_dimer"/>
    <property type="match status" value="1"/>
</dbReference>
<evidence type="ECO:0000256" key="7">
    <source>
        <dbReference type="ARBA" id="ARBA00022989"/>
    </source>
</evidence>
<evidence type="ECO:0000313" key="13">
    <source>
        <dbReference type="Proteomes" id="UP001549366"/>
    </source>
</evidence>
<keyword evidence="6" id="KW-0862">Zinc</keyword>
<keyword evidence="3" id="KW-0813">Transport</keyword>
<feature type="transmembrane region" description="Helical" evidence="9">
    <location>
        <begin position="191"/>
        <end position="211"/>
    </location>
</feature>
<evidence type="ECO:0000256" key="1">
    <source>
        <dbReference type="ARBA" id="ARBA00004141"/>
    </source>
</evidence>
<evidence type="ECO:0000256" key="2">
    <source>
        <dbReference type="ARBA" id="ARBA00010212"/>
    </source>
</evidence>
<keyword evidence="4" id="KW-0408">Iron</keyword>
<feature type="transmembrane region" description="Helical" evidence="9">
    <location>
        <begin position="20"/>
        <end position="43"/>
    </location>
</feature>
<keyword evidence="8 9" id="KW-0472">Membrane</keyword>
<dbReference type="NCBIfam" id="TIGR01297">
    <property type="entry name" value="CDF"/>
    <property type="match status" value="1"/>
</dbReference>
<sequence>MDPMTDTQPSPFVHNTELAAHTVTVTTWIGLIVNLALSVLKILAGTLGNSRAVVADGLHSLSDLISDFAVLAGVKIWSKPADSRHPYGHQRFETLVTLFIGVLMVGTGIGIAWDAFSSWDKGNISSAEPVALVAALISIVTKEGLFHWTLHKGKQVNSSALIANAWHHRSDALSSMPAAIAVLVSMFLPQFAWIDLAGALIIALFILFSAFKICSPALGSLVDTGASEDIIERLHELAVTVEGVKGIHRLRTRHHGGLFVDMHLHVDGTLTVNQGHDIALAVEKLLLEEGPQILEVLIHVDPWNETKQ</sequence>
<feature type="transmembrane region" description="Helical" evidence="9">
    <location>
        <begin position="94"/>
        <end position="113"/>
    </location>
</feature>
<evidence type="ECO:0000256" key="6">
    <source>
        <dbReference type="ARBA" id="ARBA00022906"/>
    </source>
</evidence>
<comment type="similarity">
    <text evidence="2">Belongs to the cation diffusion facilitator (CDF) transporter (TC 2.A.4) family. FieF subfamily.</text>
</comment>
<keyword evidence="6" id="KW-0864">Zinc transport</keyword>
<dbReference type="Pfam" id="PF01545">
    <property type="entry name" value="Cation_efflux"/>
    <property type="match status" value="1"/>
</dbReference>
<keyword evidence="4" id="KW-0410">Iron transport</keyword>
<name>A0ABV2SJG7_9GAMM</name>
<keyword evidence="13" id="KW-1185">Reference proteome</keyword>
<dbReference type="Proteomes" id="UP001549366">
    <property type="component" value="Unassembled WGS sequence"/>
</dbReference>
<evidence type="ECO:0000259" key="10">
    <source>
        <dbReference type="Pfam" id="PF01545"/>
    </source>
</evidence>
<dbReference type="EMBL" id="JBEWTB010000002">
    <property type="protein sequence ID" value="MET4757274.1"/>
    <property type="molecule type" value="Genomic_DNA"/>
</dbReference>
<evidence type="ECO:0000256" key="5">
    <source>
        <dbReference type="ARBA" id="ARBA00022692"/>
    </source>
</evidence>
<proteinExistence type="inferred from homology"/>
<dbReference type="InterPro" id="IPR027469">
    <property type="entry name" value="Cation_efflux_TMD_sf"/>
</dbReference>
<dbReference type="Gene3D" id="3.30.70.1350">
    <property type="entry name" value="Cation efflux protein, cytoplasmic domain"/>
    <property type="match status" value="1"/>
</dbReference>
<evidence type="ECO:0000256" key="3">
    <source>
        <dbReference type="ARBA" id="ARBA00022448"/>
    </source>
</evidence>
<organism evidence="12 13">
    <name type="scientific">Endozoicomonas lisbonensis</name>
    <dbReference type="NCBI Taxonomy" id="3120522"/>
    <lineage>
        <taxon>Bacteria</taxon>
        <taxon>Pseudomonadati</taxon>
        <taxon>Pseudomonadota</taxon>
        <taxon>Gammaproteobacteria</taxon>
        <taxon>Oceanospirillales</taxon>
        <taxon>Endozoicomonadaceae</taxon>
        <taxon>Endozoicomonas</taxon>
    </lineage>
</organism>
<dbReference type="PANTHER" id="PTHR43840:SF15">
    <property type="entry name" value="MITOCHONDRIAL METAL TRANSPORTER 1-RELATED"/>
    <property type="match status" value="1"/>
</dbReference>
<dbReference type="InterPro" id="IPR058533">
    <property type="entry name" value="Cation_efflux_TM"/>
</dbReference>